<accession>A0A9P0CBQ3</accession>
<dbReference type="EMBL" id="OU963865">
    <property type="protein sequence ID" value="CAH0769962.1"/>
    <property type="molecule type" value="Genomic_DNA"/>
</dbReference>
<feature type="compositionally biased region" description="Basic residues" evidence="1">
    <location>
        <begin position="129"/>
        <end position="161"/>
    </location>
</feature>
<dbReference type="Proteomes" id="UP001152759">
    <property type="component" value="Chromosome 4"/>
</dbReference>
<keyword evidence="3" id="KW-1185">Reference proteome</keyword>
<sequence>MRLSSYMDMTNIRRTFKRMRSIYLIYQPELRMFWCLFTFFPLVTAFSGRTADAGPNTDRSDMTDMTGMPETTYPPEVTYDLLDPDWQPAPTFGQFVSAPTNPGPDFNGSNWFLAQDANLSGLQTGLFRRQQRGLRRSRRSPGPGRPHRRSSVPGRPHRRQKRTVDQIQKLFQRVMRRHLFRLVSAYLSLLGFEIPADKLETRTLVALSMFMGLFQGFVSGFRKLLFATPLTCFASYGVVKFITWVDNFSF</sequence>
<evidence type="ECO:0000256" key="1">
    <source>
        <dbReference type="SAM" id="MobiDB-lite"/>
    </source>
</evidence>
<organism evidence="2 3">
    <name type="scientific">Bemisia tabaci</name>
    <name type="common">Sweetpotato whitefly</name>
    <name type="synonym">Aleurodes tabaci</name>
    <dbReference type="NCBI Taxonomy" id="7038"/>
    <lineage>
        <taxon>Eukaryota</taxon>
        <taxon>Metazoa</taxon>
        <taxon>Ecdysozoa</taxon>
        <taxon>Arthropoda</taxon>
        <taxon>Hexapoda</taxon>
        <taxon>Insecta</taxon>
        <taxon>Pterygota</taxon>
        <taxon>Neoptera</taxon>
        <taxon>Paraneoptera</taxon>
        <taxon>Hemiptera</taxon>
        <taxon>Sternorrhyncha</taxon>
        <taxon>Aleyrodoidea</taxon>
        <taxon>Aleyrodidae</taxon>
        <taxon>Aleyrodinae</taxon>
        <taxon>Bemisia</taxon>
    </lineage>
</organism>
<reference evidence="2" key="1">
    <citation type="submission" date="2021-12" db="EMBL/GenBank/DDBJ databases">
        <authorList>
            <person name="King R."/>
        </authorList>
    </citation>
    <scope>NUCLEOTIDE SEQUENCE</scope>
</reference>
<gene>
    <name evidence="2" type="ORF">BEMITA_LOCUS6883</name>
</gene>
<protein>
    <submittedName>
        <fullName evidence="2">Uncharacterized protein</fullName>
    </submittedName>
</protein>
<proteinExistence type="predicted"/>
<evidence type="ECO:0000313" key="3">
    <source>
        <dbReference type="Proteomes" id="UP001152759"/>
    </source>
</evidence>
<dbReference type="AlphaFoldDB" id="A0A9P0CBQ3"/>
<name>A0A9P0CBQ3_BEMTA</name>
<feature type="region of interest" description="Disordered" evidence="1">
    <location>
        <begin position="129"/>
        <end position="163"/>
    </location>
</feature>
<evidence type="ECO:0000313" key="2">
    <source>
        <dbReference type="EMBL" id="CAH0769962.1"/>
    </source>
</evidence>